<gene>
    <name evidence="1" type="ORF">AAL_02559</name>
</gene>
<comment type="caution">
    <text evidence="1">The sequence shown here is derived from an EMBL/GenBank/DDBJ whole genome shotgun (WGS) entry which is preliminary data.</text>
</comment>
<reference evidence="1 2" key="1">
    <citation type="journal article" date="2016" name="Genome Biol. Evol.">
        <title>Divergent and convergent evolution of fungal pathogenicity.</title>
        <authorList>
            <person name="Shang Y."/>
            <person name="Xiao G."/>
            <person name="Zheng P."/>
            <person name="Cen K."/>
            <person name="Zhan S."/>
            <person name="Wang C."/>
        </authorList>
    </citation>
    <scope>NUCLEOTIDE SEQUENCE [LARGE SCALE GENOMIC DNA]</scope>
    <source>
        <strain evidence="1 2">RCEF 2490</strain>
    </source>
</reference>
<dbReference type="EMBL" id="AZGY01000004">
    <property type="protein sequence ID" value="KZZ99008.1"/>
    <property type="molecule type" value="Genomic_DNA"/>
</dbReference>
<dbReference type="AlphaFoldDB" id="A0A168EP89"/>
<dbReference type="Proteomes" id="UP000078544">
    <property type="component" value="Unassembled WGS sequence"/>
</dbReference>
<keyword evidence="2" id="KW-1185">Reference proteome</keyword>
<evidence type="ECO:0000313" key="2">
    <source>
        <dbReference type="Proteomes" id="UP000078544"/>
    </source>
</evidence>
<sequence length="129" mass="12935">MCGFYSSCRVGLLGLTIAGSTSFGSGHHGGKRPAPRRLPGALVGVGRGIGDERKNSGAYGEAESLALGSGNPAGGSVFAWDSAGGSVFAWDSAGESVFAWDPASGSVFTWDPAGGSVFAWDSAGENEFA</sequence>
<proteinExistence type="predicted"/>
<evidence type="ECO:0000313" key="1">
    <source>
        <dbReference type="EMBL" id="KZZ99008.1"/>
    </source>
</evidence>
<name>A0A168EP89_9HYPO</name>
<accession>A0A168EP89</accession>
<protein>
    <submittedName>
        <fullName evidence="1">Uncharacterized protein</fullName>
    </submittedName>
</protein>
<organism evidence="1 2">
    <name type="scientific">Moelleriella libera RCEF 2490</name>
    <dbReference type="NCBI Taxonomy" id="1081109"/>
    <lineage>
        <taxon>Eukaryota</taxon>
        <taxon>Fungi</taxon>
        <taxon>Dikarya</taxon>
        <taxon>Ascomycota</taxon>
        <taxon>Pezizomycotina</taxon>
        <taxon>Sordariomycetes</taxon>
        <taxon>Hypocreomycetidae</taxon>
        <taxon>Hypocreales</taxon>
        <taxon>Clavicipitaceae</taxon>
        <taxon>Moelleriella</taxon>
    </lineage>
</organism>